<evidence type="ECO:0000256" key="3">
    <source>
        <dbReference type="ARBA" id="ARBA00022764"/>
    </source>
</evidence>
<dbReference type="Pfam" id="PF16889">
    <property type="entry name" value="Hepar_II_III_N"/>
    <property type="match status" value="1"/>
</dbReference>
<organism evidence="7 8">
    <name type="scientific">Hungatella hathewayi</name>
    <dbReference type="NCBI Taxonomy" id="154046"/>
    <lineage>
        <taxon>Bacteria</taxon>
        <taxon>Bacillati</taxon>
        <taxon>Bacillota</taxon>
        <taxon>Clostridia</taxon>
        <taxon>Lachnospirales</taxon>
        <taxon>Lachnospiraceae</taxon>
        <taxon>Hungatella</taxon>
    </lineage>
</organism>
<accession>A0A3E3DN40</accession>
<dbReference type="AlphaFoldDB" id="A0A3E3DN40"/>
<dbReference type="SUPFAM" id="SSF48230">
    <property type="entry name" value="Chondroitin AC/alginate lyase"/>
    <property type="match status" value="1"/>
</dbReference>
<dbReference type="RefSeq" id="WP_025530689.1">
    <property type="nucleotide sequence ID" value="NZ_CACRUH010000080.1"/>
</dbReference>
<dbReference type="GO" id="GO:0042597">
    <property type="term" value="C:periplasmic space"/>
    <property type="evidence" value="ECO:0007669"/>
    <property type="project" value="UniProtKB-SubCell"/>
</dbReference>
<name>A0A3E3DN40_9FIRM</name>
<keyword evidence="3" id="KW-0574">Periplasm</keyword>
<comment type="caution">
    <text evidence="7">The sequence shown here is derived from an EMBL/GenBank/DDBJ whole genome shotgun (WGS) entry which is preliminary data.</text>
</comment>
<comment type="subcellular location">
    <subcellularLocation>
        <location evidence="1">Periplasm</location>
    </subcellularLocation>
</comment>
<gene>
    <name evidence="7" type="ORF">DWX31_13235</name>
</gene>
<dbReference type="Pfam" id="PF07940">
    <property type="entry name" value="Hepar_II_III_C"/>
    <property type="match status" value="1"/>
</dbReference>
<feature type="domain" description="Heparinase II/III-like C-terminal" evidence="5">
    <location>
        <begin position="392"/>
        <end position="540"/>
    </location>
</feature>
<keyword evidence="4" id="KW-0456">Lyase</keyword>
<evidence type="ECO:0000256" key="1">
    <source>
        <dbReference type="ARBA" id="ARBA00004418"/>
    </source>
</evidence>
<dbReference type="Gene3D" id="2.70.98.70">
    <property type="match status" value="1"/>
</dbReference>
<dbReference type="GO" id="GO:0016829">
    <property type="term" value="F:lyase activity"/>
    <property type="evidence" value="ECO:0007669"/>
    <property type="project" value="UniProtKB-KW"/>
</dbReference>
<dbReference type="InterPro" id="IPR031680">
    <property type="entry name" value="Hepar_II_III_N"/>
</dbReference>
<dbReference type="EMBL" id="QTJW01000008">
    <property type="protein sequence ID" value="RGD70098.1"/>
    <property type="molecule type" value="Genomic_DNA"/>
</dbReference>
<dbReference type="InterPro" id="IPR012480">
    <property type="entry name" value="Hepar_II_III_C"/>
</dbReference>
<evidence type="ECO:0000259" key="5">
    <source>
        <dbReference type="Pfam" id="PF07940"/>
    </source>
</evidence>
<reference evidence="7 8" key="1">
    <citation type="submission" date="2018-08" db="EMBL/GenBank/DDBJ databases">
        <title>A genome reference for cultivated species of the human gut microbiota.</title>
        <authorList>
            <person name="Zou Y."/>
            <person name="Xue W."/>
            <person name="Luo G."/>
        </authorList>
    </citation>
    <scope>NUCLEOTIDE SEQUENCE [LARGE SCALE GENOMIC DNA]</scope>
    <source>
        <strain evidence="7 8">AF19-13AC</strain>
    </source>
</reference>
<evidence type="ECO:0000259" key="6">
    <source>
        <dbReference type="Pfam" id="PF16889"/>
    </source>
</evidence>
<evidence type="ECO:0000313" key="8">
    <source>
        <dbReference type="Proteomes" id="UP000261023"/>
    </source>
</evidence>
<evidence type="ECO:0000256" key="2">
    <source>
        <dbReference type="ARBA" id="ARBA00022729"/>
    </source>
</evidence>
<evidence type="ECO:0000313" key="7">
    <source>
        <dbReference type="EMBL" id="RGD70098.1"/>
    </source>
</evidence>
<feature type="domain" description="Heparin-sulfate lyase N-terminal" evidence="6">
    <location>
        <begin position="79"/>
        <end position="320"/>
    </location>
</feature>
<dbReference type="Gene3D" id="1.50.10.100">
    <property type="entry name" value="Chondroitin AC/alginate lyase"/>
    <property type="match status" value="1"/>
</dbReference>
<dbReference type="PANTHER" id="PTHR39210:SF1">
    <property type="entry name" value="HEPARIN-SULFATE LYASE"/>
    <property type="match status" value="1"/>
</dbReference>
<sequence>MRDIKWLANRLKSMNVPEVAWRVQQKAVQKQEYKKYYLLDKPVTDIPLSEEVKSLALDVSRLAINWDNQHTTVFDGLVLLGNYKYNDYKICWNAGFQTDNMWDENEFSYSISTNQREDIGDIRTNWELNRHFQFACVSKNYYLTGDDKYLDEFRDLFVSWNDHNHFLHGVEWTSAMEVAIRVNSWIYAYAFLKKSFEKYQNQDESILNKLSHGILAMAVYIKSHRAKFSSANNHLIVEMYALGLTGIVFSYQPWINYSIKALTEELPKQNYADGVNKEMSLHYQTFVMEAYGLLWLSMEKNKIKVPSVWKDYLSKMSEFVADSCGEYSEVIIFGDNDEGKILDLSGKKINYYHYVLQIMGDILGGQYTSFKRQETIDWVSMEKTGGMYTSSDIRVYEKGGMVFLRSKDRKVLIAMDCGDLGFASIAAHGHADALSIQVYYEGNPVLVDSGTYNYHVPKKYRDEMRSTKAHNTVYVEDIEQAEMLGPFLWGRRYNVNTIKCTNKEGKVTVQCKINYKGVEHTRIVAFDRNRELEIIDSIRTKLPDIKPSQIWNINAVDDPVNDNNAFVFQREKIRITSTNAIIYDGYCSYEYNNLEKKKILKIDFDDQIHTHINLL</sequence>
<protein>
    <submittedName>
        <fullName evidence="7">Heparinase</fullName>
    </submittedName>
</protein>
<dbReference type="OrthoDB" id="7335480at2"/>
<dbReference type="InterPro" id="IPR008929">
    <property type="entry name" value="Chondroitin_lyas"/>
</dbReference>
<dbReference type="Proteomes" id="UP000261023">
    <property type="component" value="Unassembled WGS sequence"/>
</dbReference>
<dbReference type="PANTHER" id="PTHR39210">
    <property type="entry name" value="HEPARIN-SULFATE LYASE"/>
    <property type="match status" value="1"/>
</dbReference>
<keyword evidence="2" id="KW-0732">Signal</keyword>
<evidence type="ECO:0000256" key="4">
    <source>
        <dbReference type="ARBA" id="ARBA00023239"/>
    </source>
</evidence>
<proteinExistence type="predicted"/>